<evidence type="ECO:0000313" key="9">
    <source>
        <dbReference type="Proteomes" id="UP000000374"/>
    </source>
</evidence>
<evidence type="ECO:0000256" key="4">
    <source>
        <dbReference type="ARBA" id="ARBA00023002"/>
    </source>
</evidence>
<dbReference type="SUPFAM" id="SSF54373">
    <property type="entry name" value="FAD-linked reductases, C-terminal domain"/>
    <property type="match status" value="1"/>
</dbReference>
<dbReference type="EMBL" id="CP000542">
    <property type="protein sequence ID" value="ABM57112.1"/>
    <property type="molecule type" value="Genomic_DNA"/>
</dbReference>
<feature type="region of interest" description="Disordered" evidence="6">
    <location>
        <begin position="1"/>
        <end position="22"/>
    </location>
</feature>
<dbReference type="Pfam" id="PF01494">
    <property type="entry name" value="FAD_binding_3"/>
    <property type="match status" value="2"/>
</dbReference>
<dbReference type="PRINTS" id="PR00420">
    <property type="entry name" value="RNGMNOXGNASE"/>
</dbReference>
<keyword evidence="5 8" id="KW-0503">Monooxygenase</keyword>
<evidence type="ECO:0000313" key="8">
    <source>
        <dbReference type="EMBL" id="ABM57112.1"/>
    </source>
</evidence>
<dbReference type="Proteomes" id="UP000000374">
    <property type="component" value="Chromosome"/>
</dbReference>
<keyword evidence="3" id="KW-0274">FAD</keyword>
<keyword evidence="9" id="KW-1185">Reference proteome</keyword>
<keyword evidence="2" id="KW-0285">Flavoprotein</keyword>
<dbReference type="PANTHER" id="PTHR13789">
    <property type="entry name" value="MONOOXYGENASE"/>
    <property type="match status" value="1"/>
</dbReference>
<keyword evidence="4" id="KW-0560">Oxidoreductase</keyword>
<dbReference type="GO" id="GO:0004497">
    <property type="term" value="F:monooxygenase activity"/>
    <property type="evidence" value="ECO:0007669"/>
    <property type="project" value="UniProtKB-KW"/>
</dbReference>
<evidence type="ECO:0000256" key="2">
    <source>
        <dbReference type="ARBA" id="ARBA00022630"/>
    </source>
</evidence>
<feature type="domain" description="FAD-binding" evidence="7">
    <location>
        <begin position="337"/>
        <end position="404"/>
    </location>
</feature>
<evidence type="ECO:0000256" key="5">
    <source>
        <dbReference type="ARBA" id="ARBA00023033"/>
    </source>
</evidence>
<dbReference type="AlphaFoldDB" id="A1WHK5"/>
<accession>A1WHK5</accession>
<dbReference type="SUPFAM" id="SSF51905">
    <property type="entry name" value="FAD/NAD(P)-binding domain"/>
    <property type="match status" value="1"/>
</dbReference>
<reference evidence="9" key="1">
    <citation type="submission" date="2006-12" db="EMBL/GenBank/DDBJ databases">
        <title>Complete sequence of chromosome 1 of Verminephrobacter eiseniae EF01-2.</title>
        <authorList>
            <person name="Copeland A."/>
            <person name="Lucas S."/>
            <person name="Lapidus A."/>
            <person name="Barry K."/>
            <person name="Detter J.C."/>
            <person name="Glavina del Rio T."/>
            <person name="Dalin E."/>
            <person name="Tice H."/>
            <person name="Pitluck S."/>
            <person name="Chertkov O."/>
            <person name="Brettin T."/>
            <person name="Bruce D."/>
            <person name="Han C."/>
            <person name="Tapia R."/>
            <person name="Gilna P."/>
            <person name="Schmutz J."/>
            <person name="Larimer F."/>
            <person name="Land M."/>
            <person name="Hauser L."/>
            <person name="Kyrpides N."/>
            <person name="Kim E."/>
            <person name="Stahl D."/>
            <person name="Richardson P."/>
        </authorList>
    </citation>
    <scope>NUCLEOTIDE SEQUENCE [LARGE SCALE GENOMIC DNA]</scope>
    <source>
        <strain evidence="9">EF01-2</strain>
    </source>
</reference>
<dbReference type="PANTHER" id="PTHR13789:SF318">
    <property type="entry name" value="GERANYLGERANYL DIPHOSPHATE REDUCTASE"/>
    <property type="match status" value="1"/>
</dbReference>
<sequence length="444" mass="47767">MATAANQGARASPGTAQHSTMRRMKKQLLVAGGGIGGLAAALGAARAGWDVRLYERAAEFSEIGAGVQLGPNGVRCLQAWGLQQPLQSVAAFPGRLQVRSADSGKELAVLPLGPTALQRYGAAYATIHRADLHGLLLAALARDTGTQLHLAQAVERFAEADGRVTVHTSRARAVTGDALIGADGLWSRTRTWLLGADPRLPGVDPRLLDVDPRLPQAVAPRVTGHLAYRALVPQAALPDALRTGQITVWLGPQLHAVHYPVRRGELQNLVVIVQGPAPQDLERWDQAANAADLERALRRTCPALQDLVRSVSATGGASDGPLWRLWPLCDRPPVPAADAMARGLVGLLGDAAHPMRPYLAQGAGMAIEDAAALERALAQAHLAVPQRLRRYALERWQRNARVQARSTRNGRIFHATGALRWARDLALRLLGQRLLDMPWLYRGR</sequence>
<feature type="domain" description="FAD-binding" evidence="7">
    <location>
        <begin position="27"/>
        <end position="191"/>
    </location>
</feature>
<evidence type="ECO:0000259" key="7">
    <source>
        <dbReference type="Pfam" id="PF01494"/>
    </source>
</evidence>
<dbReference type="InterPro" id="IPR050493">
    <property type="entry name" value="FAD-dep_Monooxygenase_BioMet"/>
</dbReference>
<dbReference type="Gene3D" id="3.50.50.60">
    <property type="entry name" value="FAD/NAD(P)-binding domain"/>
    <property type="match status" value="1"/>
</dbReference>
<dbReference type="eggNOG" id="COG0654">
    <property type="taxonomic scope" value="Bacteria"/>
</dbReference>
<organism evidence="8 9">
    <name type="scientific">Verminephrobacter eiseniae (strain EF01-2)</name>
    <dbReference type="NCBI Taxonomy" id="391735"/>
    <lineage>
        <taxon>Bacteria</taxon>
        <taxon>Pseudomonadati</taxon>
        <taxon>Pseudomonadota</taxon>
        <taxon>Betaproteobacteria</taxon>
        <taxon>Burkholderiales</taxon>
        <taxon>Comamonadaceae</taxon>
        <taxon>Verminephrobacter</taxon>
    </lineage>
</organism>
<evidence type="ECO:0000256" key="1">
    <source>
        <dbReference type="ARBA" id="ARBA00001974"/>
    </source>
</evidence>
<protein>
    <submittedName>
        <fullName evidence="8">Monooxygenase, FAD-binding</fullName>
    </submittedName>
</protein>
<dbReference type="KEGG" id="vei:Veis_1345"/>
<evidence type="ECO:0000256" key="3">
    <source>
        <dbReference type="ARBA" id="ARBA00022827"/>
    </source>
</evidence>
<evidence type="ECO:0000256" key="6">
    <source>
        <dbReference type="SAM" id="MobiDB-lite"/>
    </source>
</evidence>
<dbReference type="GO" id="GO:0071949">
    <property type="term" value="F:FAD binding"/>
    <property type="evidence" value="ECO:0007669"/>
    <property type="project" value="InterPro"/>
</dbReference>
<dbReference type="HOGENOM" id="CLU_009665_19_3_4"/>
<proteinExistence type="predicted"/>
<comment type="cofactor">
    <cofactor evidence="1">
        <name>FAD</name>
        <dbReference type="ChEBI" id="CHEBI:57692"/>
    </cofactor>
</comment>
<dbReference type="STRING" id="391735.Veis_1345"/>
<dbReference type="InterPro" id="IPR036188">
    <property type="entry name" value="FAD/NAD-bd_sf"/>
</dbReference>
<dbReference type="InterPro" id="IPR002938">
    <property type="entry name" value="FAD-bd"/>
</dbReference>
<gene>
    <name evidence="8" type="ordered locus">Veis_1345</name>
</gene>
<name>A1WHK5_VEREI</name>